<dbReference type="EMBL" id="BAAAZR010000007">
    <property type="protein sequence ID" value="GAA3809806.1"/>
    <property type="molecule type" value="Genomic_DNA"/>
</dbReference>
<dbReference type="Gene3D" id="3.40.190.10">
    <property type="entry name" value="Periplasmic binding protein-like II"/>
    <property type="match status" value="1"/>
</dbReference>
<organism evidence="3 4">
    <name type="scientific">Sphaerisporangium flaviroseum</name>
    <dbReference type="NCBI Taxonomy" id="509199"/>
    <lineage>
        <taxon>Bacteria</taxon>
        <taxon>Bacillati</taxon>
        <taxon>Actinomycetota</taxon>
        <taxon>Actinomycetes</taxon>
        <taxon>Streptosporangiales</taxon>
        <taxon>Streptosporangiaceae</taxon>
        <taxon>Sphaerisporangium</taxon>
    </lineage>
</organism>
<dbReference type="InterPro" id="IPR042100">
    <property type="entry name" value="Bug_dom1"/>
</dbReference>
<dbReference type="Gene3D" id="3.40.190.150">
    <property type="entry name" value="Bordetella uptake gene, domain 1"/>
    <property type="match status" value="1"/>
</dbReference>
<dbReference type="RefSeq" id="WP_344939849.1">
    <property type="nucleotide sequence ID" value="NZ_BAAAZR010000007.1"/>
</dbReference>
<gene>
    <name evidence="3" type="ORF">GCM10022226_32700</name>
</gene>
<keyword evidence="2" id="KW-0732">Signal</keyword>
<dbReference type="PANTHER" id="PTHR42928">
    <property type="entry name" value="TRICARBOXYLATE-BINDING PROTEIN"/>
    <property type="match status" value="1"/>
</dbReference>
<accession>A0ABP7I6Z4</accession>
<dbReference type="PROSITE" id="PS51257">
    <property type="entry name" value="PROKAR_LIPOPROTEIN"/>
    <property type="match status" value="1"/>
</dbReference>
<evidence type="ECO:0000313" key="3">
    <source>
        <dbReference type="EMBL" id="GAA3809806.1"/>
    </source>
</evidence>
<reference evidence="4" key="1">
    <citation type="journal article" date="2019" name="Int. J. Syst. Evol. Microbiol.">
        <title>The Global Catalogue of Microorganisms (GCM) 10K type strain sequencing project: providing services to taxonomists for standard genome sequencing and annotation.</title>
        <authorList>
            <consortium name="The Broad Institute Genomics Platform"/>
            <consortium name="The Broad Institute Genome Sequencing Center for Infectious Disease"/>
            <person name="Wu L."/>
            <person name="Ma J."/>
        </authorList>
    </citation>
    <scope>NUCLEOTIDE SEQUENCE [LARGE SCALE GENOMIC DNA]</scope>
    <source>
        <strain evidence="4">JCM 16908</strain>
    </source>
</reference>
<evidence type="ECO:0000256" key="2">
    <source>
        <dbReference type="SAM" id="SignalP"/>
    </source>
</evidence>
<dbReference type="Proteomes" id="UP001500888">
    <property type="component" value="Unassembled WGS sequence"/>
</dbReference>
<dbReference type="PIRSF" id="PIRSF017082">
    <property type="entry name" value="YflP"/>
    <property type="match status" value="1"/>
</dbReference>
<feature type="chain" id="PRO_5046022493" evidence="2">
    <location>
        <begin position="26"/>
        <end position="342"/>
    </location>
</feature>
<comment type="caution">
    <text evidence="3">The sequence shown here is derived from an EMBL/GenBank/DDBJ whole genome shotgun (WGS) entry which is preliminary data.</text>
</comment>
<comment type="similarity">
    <text evidence="1">Belongs to the UPF0065 (bug) family.</text>
</comment>
<dbReference type="PANTHER" id="PTHR42928:SF5">
    <property type="entry name" value="BLR1237 PROTEIN"/>
    <property type="match status" value="1"/>
</dbReference>
<name>A0ABP7I6Z4_9ACTN</name>
<dbReference type="Pfam" id="PF03401">
    <property type="entry name" value="TctC"/>
    <property type="match status" value="1"/>
</dbReference>
<protein>
    <submittedName>
        <fullName evidence="3">Tripartite tricarboxylate transporter substrate-binding protein</fullName>
    </submittedName>
</protein>
<feature type="signal peptide" evidence="2">
    <location>
        <begin position="1"/>
        <end position="25"/>
    </location>
</feature>
<evidence type="ECO:0000256" key="1">
    <source>
        <dbReference type="ARBA" id="ARBA00006987"/>
    </source>
</evidence>
<keyword evidence="4" id="KW-1185">Reference proteome</keyword>
<dbReference type="SUPFAM" id="SSF53850">
    <property type="entry name" value="Periplasmic binding protein-like II"/>
    <property type="match status" value="1"/>
</dbReference>
<proteinExistence type="inferred from homology"/>
<sequence>MRTTSRYRAAARMITVIGVVSLVAACSGNGGTPTGGGASSGGYPDQNITFVVPFSAGGPTDTVTRMVAEPMAAKLGGKIVVQNVEGAGGTVGAGQVARAEPDGYTVLMHHIGMSTAPALYKDLGYKPLESFEMVGLVTEVPMTVVARKDFEPKTLQDLVTYVKANANKVTLANAGIGAASHLCGLLFQTAAGVKLQEVPYEGTGPALTDLVGGQVDFMCDQTTNTSGQISAGEVKAYAVTTPERVKSLPDLPTTTEAGLPQLKVSVWHGLYVPKGTPQDVVQKLSEALKTALADQKVIDQMAKLGTAPVAAEDATPQAHRAKLEEQLGTWAKVIADAGVKAS</sequence>
<dbReference type="InterPro" id="IPR005064">
    <property type="entry name" value="BUG"/>
</dbReference>
<evidence type="ECO:0000313" key="4">
    <source>
        <dbReference type="Proteomes" id="UP001500888"/>
    </source>
</evidence>